<gene>
    <name evidence="1" type="ORF">SAMN06297397_2982</name>
</gene>
<accession>A0AC61PQ96</accession>
<dbReference type="Proteomes" id="UP000192328">
    <property type="component" value="Unassembled WGS sequence"/>
</dbReference>
<proteinExistence type="predicted"/>
<reference evidence="1" key="1">
    <citation type="submission" date="2017-04" db="EMBL/GenBank/DDBJ databases">
        <authorList>
            <person name="Varghese N."/>
            <person name="Submissions S."/>
        </authorList>
    </citation>
    <scope>NUCLEOTIDE SEQUENCE</scope>
    <source>
        <strain evidence="1">WTE2008</strain>
    </source>
</reference>
<comment type="caution">
    <text evidence="1">The sequence shown here is derived from an EMBL/GenBank/DDBJ whole genome shotgun (WGS) entry which is preliminary data.</text>
</comment>
<keyword evidence="2" id="KW-1185">Reference proteome</keyword>
<evidence type="ECO:0000313" key="1">
    <source>
        <dbReference type="EMBL" id="SMC88387.1"/>
    </source>
</evidence>
<keyword evidence="1" id="KW-0378">Hydrolase</keyword>
<dbReference type="EMBL" id="FWXZ01000008">
    <property type="protein sequence ID" value="SMC88387.1"/>
    <property type="molecule type" value="Genomic_DNA"/>
</dbReference>
<sequence length="189" mass="21951">MIDSIRNTYLDHQKVKTLKHVEEVAETAVQLAVIHGLDQDKVRLAALLHDISAVMTPQAMYDLAVSRRMPLDPAEEKYHFLLHQRISRILAEEQFGIHDPDILDAVECHTTLKKNAGLYDKVIFIADKISWDQEGLPPYYDMLKQLAEQSLDEACFFYISYQFDHNLLLMPHRWIRESYEDLKTILAKG</sequence>
<organism evidence="1 2">
    <name type="scientific">Aristaeella lactis</name>
    <dbReference type="NCBI Taxonomy" id="3046383"/>
    <lineage>
        <taxon>Bacteria</taxon>
        <taxon>Bacillati</taxon>
        <taxon>Bacillota</taxon>
        <taxon>Clostridia</taxon>
        <taxon>Eubacteriales</taxon>
        <taxon>Aristaeellaceae</taxon>
        <taxon>Aristaeella</taxon>
    </lineage>
</organism>
<evidence type="ECO:0000313" key="2">
    <source>
        <dbReference type="Proteomes" id="UP000192328"/>
    </source>
</evidence>
<name>A0AC61PQ96_9FIRM</name>
<protein>
    <submittedName>
        <fullName evidence="1">HD superfamily hydrolase of NAD metabolism</fullName>
    </submittedName>
</protein>